<dbReference type="Gene3D" id="2.130.10.10">
    <property type="entry name" value="YVTN repeat-like/Quinoprotein amine dehydrogenase"/>
    <property type="match status" value="2"/>
</dbReference>
<gene>
    <name evidence="5" type="ORF">SAMN05444390_10953</name>
</gene>
<reference evidence="5 6" key="1">
    <citation type="submission" date="2016-10" db="EMBL/GenBank/DDBJ databases">
        <authorList>
            <person name="de Groot N.N."/>
        </authorList>
    </citation>
    <scope>NUCLEOTIDE SEQUENCE [LARGE SCALE GENOMIC DNA]</scope>
    <source>
        <strain evidence="5 6">DSM 22012</strain>
    </source>
</reference>
<keyword evidence="1" id="KW-0602">Photosynthesis</keyword>
<protein>
    <recommendedName>
        <fullName evidence="4">Photosynthesis system II assembly factor Ycf48/Hcf136-like domain-containing protein</fullName>
    </recommendedName>
</protein>
<evidence type="ECO:0000313" key="5">
    <source>
        <dbReference type="EMBL" id="SEG88280.1"/>
    </source>
</evidence>
<dbReference type="EMBL" id="FNVQ01000009">
    <property type="protein sequence ID" value="SEG88280.1"/>
    <property type="molecule type" value="Genomic_DNA"/>
</dbReference>
<sequence length="377" mass="40275">MQKEYKQPTRYSHMSLAVLSVLGLSAALLSPSAVTAASAEISNNLYEQTAISSGLASHSLMLDVADTGDRLVSVGERGFILISDDAGRSWQQIQSPVSVTLTRVVFATPQQGWAVGHAGVVLHTKDGGLTWQKQLDGMRIAELEVTAATDAYNLDPNQENEFKLKMAKRLVEDGPDKPLLNLYFSDAHNGMVIGAYGLALTTEDGGASWHSISNHLDNPSGLHLYDIIENNGTLYIAGEQGLLLASYDGGGSFEELNSPSMGSLFGLVSTENGAIVIYGLRGGIYLSEDSGDSWQEIPNRLPITITAGARLQDGSLLLLDESGRTLRSSDNGHSFSATPIAEPTYLTGLTQTQDGELILTGLRGPIRLAEGSHDRES</sequence>
<dbReference type="CDD" id="cd15482">
    <property type="entry name" value="Sialidase_non-viral"/>
    <property type="match status" value="1"/>
</dbReference>
<organism evidence="5 6">
    <name type="scientific">Marinobacterium lutimaris</name>
    <dbReference type="NCBI Taxonomy" id="568106"/>
    <lineage>
        <taxon>Bacteria</taxon>
        <taxon>Pseudomonadati</taxon>
        <taxon>Pseudomonadota</taxon>
        <taxon>Gammaproteobacteria</taxon>
        <taxon>Oceanospirillales</taxon>
        <taxon>Oceanospirillaceae</taxon>
        <taxon>Marinobacterium</taxon>
    </lineage>
</organism>
<dbReference type="GO" id="GO:0009523">
    <property type="term" value="C:photosystem II"/>
    <property type="evidence" value="ECO:0007669"/>
    <property type="project" value="UniProtKB-KW"/>
</dbReference>
<evidence type="ECO:0000313" key="6">
    <source>
        <dbReference type="Proteomes" id="UP000236745"/>
    </source>
</evidence>
<dbReference type="PANTHER" id="PTHR47199:SF2">
    <property type="entry name" value="PHOTOSYSTEM II STABILITY_ASSEMBLY FACTOR HCF136, CHLOROPLASTIC"/>
    <property type="match status" value="1"/>
</dbReference>
<dbReference type="Pfam" id="PF14870">
    <property type="entry name" value="PSII_BNR"/>
    <property type="match status" value="2"/>
</dbReference>
<dbReference type="InterPro" id="IPR015943">
    <property type="entry name" value="WD40/YVTN_repeat-like_dom_sf"/>
</dbReference>
<evidence type="ECO:0000259" key="4">
    <source>
        <dbReference type="Pfam" id="PF14870"/>
    </source>
</evidence>
<dbReference type="Proteomes" id="UP000236745">
    <property type="component" value="Unassembled WGS sequence"/>
</dbReference>
<evidence type="ECO:0000256" key="2">
    <source>
        <dbReference type="ARBA" id="ARBA00023276"/>
    </source>
</evidence>
<feature type="chain" id="PRO_5009296181" description="Photosynthesis system II assembly factor Ycf48/Hcf136-like domain-containing protein" evidence="3">
    <location>
        <begin position="37"/>
        <end position="377"/>
    </location>
</feature>
<name>A0A1H6DST4_9GAMM</name>
<dbReference type="SUPFAM" id="SSF50939">
    <property type="entry name" value="Sialidases"/>
    <property type="match status" value="1"/>
</dbReference>
<dbReference type="InterPro" id="IPR028203">
    <property type="entry name" value="PSII_CF48-like_dom"/>
</dbReference>
<dbReference type="PANTHER" id="PTHR47199">
    <property type="entry name" value="PHOTOSYSTEM II STABILITY/ASSEMBLY FACTOR HCF136, CHLOROPLASTIC"/>
    <property type="match status" value="1"/>
</dbReference>
<proteinExistence type="predicted"/>
<dbReference type="GO" id="GO:0015979">
    <property type="term" value="P:photosynthesis"/>
    <property type="evidence" value="ECO:0007669"/>
    <property type="project" value="UniProtKB-KW"/>
</dbReference>
<keyword evidence="3" id="KW-0732">Signal</keyword>
<keyword evidence="2" id="KW-0604">Photosystem II</keyword>
<feature type="domain" description="Photosynthesis system II assembly factor Ycf48/Hcf136-like" evidence="4">
    <location>
        <begin position="87"/>
        <end position="134"/>
    </location>
</feature>
<feature type="domain" description="Photosynthesis system II assembly factor Ycf48/Hcf136-like" evidence="4">
    <location>
        <begin position="176"/>
        <end position="316"/>
    </location>
</feature>
<evidence type="ECO:0000256" key="3">
    <source>
        <dbReference type="SAM" id="SignalP"/>
    </source>
</evidence>
<feature type="signal peptide" evidence="3">
    <location>
        <begin position="1"/>
        <end position="36"/>
    </location>
</feature>
<evidence type="ECO:0000256" key="1">
    <source>
        <dbReference type="ARBA" id="ARBA00022531"/>
    </source>
</evidence>
<accession>A0A1H6DST4</accession>
<keyword evidence="6" id="KW-1185">Reference proteome</keyword>
<dbReference type="InterPro" id="IPR036278">
    <property type="entry name" value="Sialidase_sf"/>
</dbReference>
<dbReference type="AlphaFoldDB" id="A0A1H6DST4"/>